<dbReference type="GO" id="GO:0016887">
    <property type="term" value="F:ATP hydrolysis activity"/>
    <property type="evidence" value="ECO:0007669"/>
    <property type="project" value="InterPro"/>
</dbReference>
<evidence type="ECO:0000313" key="13">
    <source>
        <dbReference type="Proteomes" id="UP000235916"/>
    </source>
</evidence>
<dbReference type="Gene3D" id="3.40.50.300">
    <property type="entry name" value="P-loop containing nucleotide triphosphate hydrolases"/>
    <property type="match status" value="2"/>
</dbReference>
<keyword evidence="5" id="KW-0762">Sugar transport</keyword>
<dbReference type="EMBL" id="POSP01000004">
    <property type="protein sequence ID" value="PND36160.1"/>
    <property type="molecule type" value="Genomic_DNA"/>
</dbReference>
<keyword evidence="8 12" id="KW-0067">ATP-binding</keyword>
<dbReference type="AlphaFoldDB" id="A0A2N8KRU9"/>
<dbReference type="RefSeq" id="WP_102769935.1">
    <property type="nucleotide sequence ID" value="NZ_POSP01000004.1"/>
</dbReference>
<comment type="subcellular location">
    <subcellularLocation>
        <location evidence="1">Cell membrane</location>
        <topology evidence="1">Peripheral membrane protein</topology>
    </subcellularLocation>
</comment>
<organism evidence="12 13">
    <name type="scientific">Kinneretia aquatilis</name>
    <dbReference type="NCBI Taxonomy" id="2070761"/>
    <lineage>
        <taxon>Bacteria</taxon>
        <taxon>Pseudomonadati</taxon>
        <taxon>Pseudomonadota</taxon>
        <taxon>Betaproteobacteria</taxon>
        <taxon>Burkholderiales</taxon>
        <taxon>Sphaerotilaceae</taxon>
        <taxon>Roseateles</taxon>
    </lineage>
</organism>
<accession>A0A2N8KRU9</accession>
<proteinExistence type="predicted"/>
<dbReference type="GO" id="GO:0005886">
    <property type="term" value="C:plasma membrane"/>
    <property type="evidence" value="ECO:0007669"/>
    <property type="project" value="UniProtKB-SubCell"/>
</dbReference>
<evidence type="ECO:0000256" key="10">
    <source>
        <dbReference type="ARBA" id="ARBA00023136"/>
    </source>
</evidence>
<evidence type="ECO:0000256" key="2">
    <source>
        <dbReference type="ARBA" id="ARBA00022448"/>
    </source>
</evidence>
<dbReference type="NCBIfam" id="NF008442">
    <property type="entry name" value="PRK11288.1"/>
    <property type="match status" value="1"/>
</dbReference>
<name>A0A2N8KRU9_9BURK</name>
<evidence type="ECO:0000256" key="4">
    <source>
        <dbReference type="ARBA" id="ARBA00022519"/>
    </source>
</evidence>
<evidence type="ECO:0000256" key="3">
    <source>
        <dbReference type="ARBA" id="ARBA00022475"/>
    </source>
</evidence>
<dbReference type="SMART" id="SM00382">
    <property type="entry name" value="AAA"/>
    <property type="match status" value="2"/>
</dbReference>
<dbReference type="OrthoDB" id="9776369at2"/>
<dbReference type="PROSITE" id="PS00211">
    <property type="entry name" value="ABC_TRANSPORTER_1"/>
    <property type="match status" value="1"/>
</dbReference>
<keyword evidence="9" id="KW-1278">Translocase</keyword>
<dbReference type="InterPro" id="IPR027417">
    <property type="entry name" value="P-loop_NTPase"/>
</dbReference>
<evidence type="ECO:0000259" key="11">
    <source>
        <dbReference type="PROSITE" id="PS50893"/>
    </source>
</evidence>
<reference evidence="12 13" key="1">
    <citation type="submission" date="2018-01" db="EMBL/GenBank/DDBJ databases">
        <title>Draft genome sequence of Paucibacter aquatile CR182 isolated from freshwater of the Nakdong River.</title>
        <authorList>
            <person name="Choi A."/>
            <person name="Chung E.J."/>
        </authorList>
    </citation>
    <scope>NUCLEOTIDE SEQUENCE [LARGE SCALE GENOMIC DNA]</scope>
    <source>
        <strain evidence="12 13">CR182</strain>
    </source>
</reference>
<evidence type="ECO:0000256" key="8">
    <source>
        <dbReference type="ARBA" id="ARBA00022840"/>
    </source>
</evidence>
<dbReference type="EC" id="3.6.3.17" evidence="12"/>
<protein>
    <submittedName>
        <fullName evidence="12">L-arabinose ABC transporter ATP-binding protein AraG</fullName>
        <ecNumber evidence="12">3.6.3.17</ecNumber>
    </submittedName>
</protein>
<keyword evidence="2" id="KW-0813">Transport</keyword>
<dbReference type="PROSITE" id="PS50893">
    <property type="entry name" value="ABC_TRANSPORTER_2"/>
    <property type="match status" value="2"/>
</dbReference>
<gene>
    <name evidence="12" type="primary">araG</name>
    <name evidence="12" type="ORF">C1O66_20760</name>
</gene>
<evidence type="ECO:0000256" key="5">
    <source>
        <dbReference type="ARBA" id="ARBA00022597"/>
    </source>
</evidence>
<evidence type="ECO:0000256" key="7">
    <source>
        <dbReference type="ARBA" id="ARBA00022741"/>
    </source>
</evidence>
<feature type="domain" description="ABC transporter" evidence="11">
    <location>
        <begin position="262"/>
        <end position="504"/>
    </location>
</feature>
<evidence type="ECO:0000256" key="1">
    <source>
        <dbReference type="ARBA" id="ARBA00004202"/>
    </source>
</evidence>
<keyword evidence="10" id="KW-0472">Membrane</keyword>
<keyword evidence="6" id="KW-0677">Repeat</keyword>
<dbReference type="InterPro" id="IPR003439">
    <property type="entry name" value="ABC_transporter-like_ATP-bd"/>
</dbReference>
<dbReference type="SUPFAM" id="SSF52540">
    <property type="entry name" value="P-loop containing nucleoside triphosphate hydrolases"/>
    <property type="match status" value="2"/>
</dbReference>
<dbReference type="Proteomes" id="UP000235916">
    <property type="component" value="Unassembled WGS sequence"/>
</dbReference>
<keyword evidence="13" id="KW-1185">Reference proteome</keyword>
<dbReference type="FunFam" id="3.40.50.300:FF:000127">
    <property type="entry name" value="Ribose import ATP-binding protein RbsA"/>
    <property type="match status" value="1"/>
</dbReference>
<evidence type="ECO:0000313" key="12">
    <source>
        <dbReference type="EMBL" id="PND36160.1"/>
    </source>
</evidence>
<dbReference type="CDD" id="cd03216">
    <property type="entry name" value="ABC_Carb_Monos_I"/>
    <property type="match status" value="1"/>
</dbReference>
<dbReference type="Pfam" id="PF00005">
    <property type="entry name" value="ABC_tran"/>
    <property type="match status" value="2"/>
</dbReference>
<dbReference type="GO" id="GO:0005524">
    <property type="term" value="F:ATP binding"/>
    <property type="evidence" value="ECO:0007669"/>
    <property type="project" value="UniProtKB-KW"/>
</dbReference>
<dbReference type="InterPro" id="IPR050107">
    <property type="entry name" value="ABC_carbohydrate_import_ATPase"/>
</dbReference>
<dbReference type="InterPro" id="IPR003593">
    <property type="entry name" value="AAA+_ATPase"/>
</dbReference>
<feature type="domain" description="ABC transporter" evidence="11">
    <location>
        <begin position="5"/>
        <end position="240"/>
    </location>
</feature>
<dbReference type="InterPro" id="IPR017871">
    <property type="entry name" value="ABC_transporter-like_CS"/>
</dbReference>
<keyword evidence="12" id="KW-0378">Hydrolase</keyword>
<evidence type="ECO:0000256" key="9">
    <source>
        <dbReference type="ARBA" id="ARBA00022967"/>
    </source>
</evidence>
<comment type="caution">
    <text evidence="12">The sequence shown here is derived from an EMBL/GenBank/DDBJ whole genome shotgun (WGS) entry which is preliminary data.</text>
</comment>
<dbReference type="PANTHER" id="PTHR43790:SF6">
    <property type="entry name" value="ARABINOSE IMPORT ATP-BINDING PROTEIN ARAG"/>
    <property type="match status" value="1"/>
</dbReference>
<keyword evidence="7" id="KW-0547">Nucleotide-binding</keyword>
<dbReference type="CDD" id="cd03215">
    <property type="entry name" value="ABC_Carb_Monos_II"/>
    <property type="match status" value="1"/>
</dbReference>
<sequence length="513" mass="55577">MKQDLHIRALSKSFPGVRALGGVDLDIPAGQVHALLGENGAGKSTLLKILGGELRPDGGSLQLAGQTLQFKSAADALNQGIAVIHQELQYIPEMTVLENLWLGRLPQRWGFVRFAEARAQMRAQLARIGIALDLDARMIELSIGQRQMVEICKAVLRDARVIALDEPTSSLSHSETETLFRLVRELRDQGKVLIYVSHRLDEIFALCDGASVLRDGRSVGRFASLQGVSRDQLVQAMVGREIQDVFGSGRKKQAVAAHETPARNPRLQVQQLSGRSLPEPASFEVAAGEIVGFFGLMGAGRSELMRLVFGADPRRSGKVWLDGEPLRGDSVASSIAAGLMFCPEDRKEQGIIGCRSVAENINLSCRRNNSGLLINARREAEVAAEFIARLRIKTPSPAQEIRLLSGGNQQKAILARWLAERELKVLIIDEPTRGIDIGAKSEIYEVLHELAARGVAIVVVSSELPEVLGLADRVLVMRQGRIAGSLARGEANEARVLALALPDGGARPEAQAA</sequence>
<keyword evidence="4" id="KW-0997">Cell inner membrane</keyword>
<dbReference type="PANTHER" id="PTHR43790">
    <property type="entry name" value="CARBOHYDRATE TRANSPORT ATP-BINDING PROTEIN MG119-RELATED"/>
    <property type="match status" value="1"/>
</dbReference>
<keyword evidence="3" id="KW-1003">Cell membrane</keyword>
<evidence type="ECO:0000256" key="6">
    <source>
        <dbReference type="ARBA" id="ARBA00022737"/>
    </source>
</evidence>